<feature type="binding site" evidence="5">
    <location>
        <position position="141"/>
    </location>
    <ligand>
        <name>substrate</name>
    </ligand>
</feature>
<evidence type="ECO:0000256" key="3">
    <source>
        <dbReference type="ARBA" id="ARBA00022801"/>
    </source>
</evidence>
<comment type="subunit">
    <text evidence="5">Homohexamer.</text>
</comment>
<comment type="subcellular location">
    <subcellularLocation>
        <location evidence="5">Cytoplasm</location>
    </subcellularLocation>
</comment>
<protein>
    <recommendedName>
        <fullName evidence="5">Inorganic pyrophosphatase</fullName>
        <ecNumber evidence="5">3.6.1.1</ecNumber>
    </recommendedName>
    <alternativeName>
        <fullName evidence="5">Pyrophosphate phospho-hydrolase</fullName>
        <shortName evidence="5">PPase</shortName>
    </alternativeName>
</protein>
<dbReference type="RefSeq" id="WP_275595577.1">
    <property type="nucleotide sequence ID" value="NZ_CP102381.1"/>
</dbReference>
<comment type="catalytic activity">
    <reaction evidence="5">
        <text>diphosphate + H2O = 2 phosphate + H(+)</text>
        <dbReference type="Rhea" id="RHEA:24576"/>
        <dbReference type="ChEBI" id="CHEBI:15377"/>
        <dbReference type="ChEBI" id="CHEBI:15378"/>
        <dbReference type="ChEBI" id="CHEBI:33019"/>
        <dbReference type="ChEBI" id="CHEBI:43474"/>
        <dbReference type="EC" id="3.6.1.1"/>
    </reaction>
</comment>
<feature type="binding site" evidence="5">
    <location>
        <position position="71"/>
    </location>
    <ligand>
        <name>Mg(2+)</name>
        <dbReference type="ChEBI" id="CHEBI:18420"/>
        <label>1</label>
    </ligand>
</feature>
<proteinExistence type="inferred from homology"/>
<gene>
    <name evidence="5 6" type="primary">ppa</name>
    <name evidence="6" type="ORF">NR989_03465</name>
</gene>
<comment type="cofactor">
    <cofactor evidence="1 5">
        <name>Mg(2+)</name>
        <dbReference type="ChEBI" id="CHEBI:18420"/>
    </cofactor>
</comment>
<keyword evidence="7" id="KW-1185">Reference proteome</keyword>
<feature type="binding site" evidence="5">
    <location>
        <position position="30"/>
    </location>
    <ligand>
        <name>substrate</name>
    </ligand>
</feature>
<dbReference type="SUPFAM" id="SSF50324">
    <property type="entry name" value="Inorganic pyrophosphatase"/>
    <property type="match status" value="1"/>
</dbReference>
<dbReference type="InterPro" id="IPR008162">
    <property type="entry name" value="Pyrophosphatase"/>
</dbReference>
<dbReference type="EMBL" id="CP102381">
    <property type="protein sequence ID" value="WEJ63324.1"/>
    <property type="molecule type" value="Genomic_DNA"/>
</dbReference>
<accession>A0ABY8CBG4</accession>
<dbReference type="NCBIfam" id="NF002317">
    <property type="entry name" value="PRK01250.1"/>
    <property type="match status" value="1"/>
</dbReference>
<comment type="similarity">
    <text evidence="5">Belongs to the PPase family.</text>
</comment>
<evidence type="ECO:0000313" key="7">
    <source>
        <dbReference type="Proteomes" id="UP001222275"/>
    </source>
</evidence>
<dbReference type="EC" id="3.6.1.1" evidence="5"/>
<evidence type="ECO:0000256" key="1">
    <source>
        <dbReference type="ARBA" id="ARBA00001946"/>
    </source>
</evidence>
<evidence type="ECO:0000256" key="4">
    <source>
        <dbReference type="ARBA" id="ARBA00022842"/>
    </source>
</evidence>
<feature type="binding site" evidence="5">
    <location>
        <position position="66"/>
    </location>
    <ligand>
        <name>Mg(2+)</name>
        <dbReference type="ChEBI" id="CHEBI:18420"/>
        <label>1</label>
    </ligand>
</feature>
<dbReference type="Proteomes" id="UP001222275">
    <property type="component" value="Chromosome"/>
</dbReference>
<keyword evidence="3 5" id="KW-0378">Hydrolase</keyword>
<dbReference type="InterPro" id="IPR036649">
    <property type="entry name" value="Pyrophosphatase_sf"/>
</dbReference>
<evidence type="ECO:0000256" key="5">
    <source>
        <dbReference type="HAMAP-Rule" id="MF_00209"/>
    </source>
</evidence>
<dbReference type="Pfam" id="PF00719">
    <property type="entry name" value="Pyrophosphatase"/>
    <property type="match status" value="1"/>
</dbReference>
<evidence type="ECO:0000256" key="2">
    <source>
        <dbReference type="ARBA" id="ARBA00022723"/>
    </source>
</evidence>
<feature type="binding site" evidence="5">
    <location>
        <position position="71"/>
    </location>
    <ligand>
        <name>Mg(2+)</name>
        <dbReference type="ChEBI" id="CHEBI:18420"/>
        <label>2</label>
    </ligand>
</feature>
<dbReference type="PANTHER" id="PTHR10286">
    <property type="entry name" value="INORGANIC PYROPHOSPHATASE"/>
    <property type="match status" value="1"/>
</dbReference>
<dbReference type="GO" id="GO:0004427">
    <property type="term" value="F:inorganic diphosphate phosphatase activity"/>
    <property type="evidence" value="ECO:0007669"/>
    <property type="project" value="UniProtKB-EC"/>
</dbReference>
<evidence type="ECO:0000313" key="6">
    <source>
        <dbReference type="EMBL" id="WEJ63324.1"/>
    </source>
</evidence>
<feature type="binding site" evidence="5">
    <location>
        <position position="56"/>
    </location>
    <ligand>
        <name>substrate</name>
    </ligand>
</feature>
<keyword evidence="4 5" id="KW-0460">Magnesium</keyword>
<feature type="binding site" evidence="5">
    <location>
        <position position="103"/>
    </location>
    <ligand>
        <name>Mg(2+)</name>
        <dbReference type="ChEBI" id="CHEBI:18420"/>
        <label>1</label>
    </ligand>
</feature>
<keyword evidence="2 5" id="KW-0479">Metal-binding</keyword>
<keyword evidence="5" id="KW-0963">Cytoplasm</keyword>
<dbReference type="HAMAP" id="MF_00209">
    <property type="entry name" value="Inorganic_PPase"/>
    <property type="match status" value="1"/>
</dbReference>
<comment type="function">
    <text evidence="5">Catalyzes the hydrolysis of inorganic pyrophosphate (PPi) forming two phosphate ions.</text>
</comment>
<name>A0ABY8CBG4_9GAMM</name>
<organism evidence="6 7">
    <name type="scientific">Thiomicrorhabdus lithotrophica</name>
    <dbReference type="NCBI Taxonomy" id="2949997"/>
    <lineage>
        <taxon>Bacteria</taxon>
        <taxon>Pseudomonadati</taxon>
        <taxon>Pseudomonadota</taxon>
        <taxon>Gammaproteobacteria</taxon>
        <taxon>Thiotrichales</taxon>
        <taxon>Piscirickettsiaceae</taxon>
        <taxon>Thiomicrorhabdus</taxon>
    </lineage>
</organism>
<reference evidence="6 7" key="1">
    <citation type="submission" date="2022-06" db="EMBL/GenBank/DDBJ databases">
        <title>Thiomicrohabdus sp. nov, an obligately chemolithoautotrophic, sulfur-oxidizing bacterium isolated from beach of Guanyin Mountain. Amoy.</title>
        <authorList>
            <person name="Zhu H."/>
        </authorList>
    </citation>
    <scope>NUCLEOTIDE SEQUENCE [LARGE SCALE GENOMIC DNA]</scope>
    <source>
        <strain evidence="6 7">XGS-01</strain>
    </source>
</reference>
<feature type="binding site" evidence="5">
    <location>
        <position position="44"/>
    </location>
    <ligand>
        <name>substrate</name>
    </ligand>
</feature>
<dbReference type="Gene3D" id="3.90.80.10">
    <property type="entry name" value="Inorganic pyrophosphatase"/>
    <property type="match status" value="1"/>
</dbReference>
<sequence length="175" mass="19256">MGYSAVPAGKDVPNDVNVIIEIPAFAAPVKYEVDKDTDLVWVDRLQGATMAYPANYGYINDTLSDDGDPVDVLVVTPHPLLVGSVIRCRPIGIFNMTDDGGEDAKVIAVPVDKLSPIYSKIEKVEDIPLLKEQVEHFFSHYKDLEPGKWVKVDGWGDVEAARQEILNGVKAYEAK</sequence>
<dbReference type="PROSITE" id="PS00387">
    <property type="entry name" value="PPASE"/>
    <property type="match status" value="1"/>
</dbReference>
<dbReference type="CDD" id="cd00412">
    <property type="entry name" value="pyrophosphatase"/>
    <property type="match status" value="1"/>
</dbReference>